<feature type="non-terminal residue" evidence="1">
    <location>
        <position position="1"/>
    </location>
</feature>
<sequence>NDEDAISMYHEGAAKGSPAAQYNLGRMYEKGRGVQIDRGKAAEWYSQRNKDMKFHVDE</sequence>
<dbReference type="InterPro" id="IPR011990">
    <property type="entry name" value="TPR-like_helical_dom_sf"/>
</dbReference>
<evidence type="ECO:0000313" key="2">
    <source>
        <dbReference type="Proteomes" id="UP000807716"/>
    </source>
</evidence>
<reference evidence="1" key="1">
    <citation type="journal article" date="2020" name="Fungal Divers.">
        <title>Resolving the Mortierellaceae phylogeny through synthesis of multi-gene phylogenetics and phylogenomics.</title>
        <authorList>
            <person name="Vandepol N."/>
            <person name="Liber J."/>
            <person name="Desiro A."/>
            <person name="Na H."/>
            <person name="Kennedy M."/>
            <person name="Barry K."/>
            <person name="Grigoriev I.V."/>
            <person name="Miller A.N."/>
            <person name="O'Donnell K."/>
            <person name="Stajich J.E."/>
            <person name="Bonito G."/>
        </authorList>
    </citation>
    <scope>NUCLEOTIDE SEQUENCE</scope>
    <source>
        <strain evidence="1">BC1065</strain>
    </source>
</reference>
<dbReference type="SUPFAM" id="SSF81901">
    <property type="entry name" value="HCP-like"/>
    <property type="match status" value="1"/>
</dbReference>
<evidence type="ECO:0000313" key="1">
    <source>
        <dbReference type="EMBL" id="KAG0254082.1"/>
    </source>
</evidence>
<dbReference type="Gene3D" id="1.25.40.10">
    <property type="entry name" value="Tetratricopeptide repeat domain"/>
    <property type="match status" value="1"/>
</dbReference>
<keyword evidence="2" id="KW-1185">Reference proteome</keyword>
<comment type="caution">
    <text evidence="1">The sequence shown here is derived from an EMBL/GenBank/DDBJ whole genome shotgun (WGS) entry which is preliminary data.</text>
</comment>
<dbReference type="Proteomes" id="UP000807716">
    <property type="component" value="Unassembled WGS sequence"/>
</dbReference>
<dbReference type="OrthoDB" id="2384430at2759"/>
<dbReference type="InterPro" id="IPR006597">
    <property type="entry name" value="Sel1-like"/>
</dbReference>
<name>A0A9P6U066_9FUNG</name>
<dbReference type="SMART" id="SM00671">
    <property type="entry name" value="SEL1"/>
    <property type="match status" value="1"/>
</dbReference>
<accession>A0A9P6U066</accession>
<evidence type="ECO:0008006" key="3">
    <source>
        <dbReference type="Google" id="ProtNLM"/>
    </source>
</evidence>
<organism evidence="1 2">
    <name type="scientific">Actinomortierella ambigua</name>
    <dbReference type="NCBI Taxonomy" id="1343610"/>
    <lineage>
        <taxon>Eukaryota</taxon>
        <taxon>Fungi</taxon>
        <taxon>Fungi incertae sedis</taxon>
        <taxon>Mucoromycota</taxon>
        <taxon>Mortierellomycotina</taxon>
        <taxon>Mortierellomycetes</taxon>
        <taxon>Mortierellales</taxon>
        <taxon>Mortierellaceae</taxon>
        <taxon>Actinomortierella</taxon>
    </lineage>
</organism>
<gene>
    <name evidence="1" type="ORF">DFQ27_007037</name>
</gene>
<dbReference type="Pfam" id="PF08238">
    <property type="entry name" value="Sel1"/>
    <property type="match status" value="1"/>
</dbReference>
<dbReference type="AlphaFoldDB" id="A0A9P6U066"/>
<proteinExistence type="predicted"/>
<protein>
    <recommendedName>
        <fullName evidence="3">Sel1 repeat family protein</fullName>
    </recommendedName>
</protein>
<dbReference type="EMBL" id="JAAAJB010000539">
    <property type="protein sequence ID" value="KAG0254082.1"/>
    <property type="molecule type" value="Genomic_DNA"/>
</dbReference>